<evidence type="ECO:0000256" key="4">
    <source>
        <dbReference type="ARBA" id="ARBA00022833"/>
    </source>
</evidence>
<accession>X1G287</accession>
<keyword evidence="4" id="KW-0862">Zinc</keyword>
<reference evidence="7" key="1">
    <citation type="journal article" date="2014" name="Front. Microbiol.">
        <title>High frequency of phylogenetically diverse reductive dehalogenase-homologous genes in deep subseafloor sedimentary metagenomes.</title>
        <authorList>
            <person name="Kawai M."/>
            <person name="Futagami T."/>
            <person name="Toyoda A."/>
            <person name="Takaki Y."/>
            <person name="Nishi S."/>
            <person name="Hori S."/>
            <person name="Arai W."/>
            <person name="Tsubouchi T."/>
            <person name="Morono Y."/>
            <person name="Uchiyama I."/>
            <person name="Ito T."/>
            <person name="Fujiyama A."/>
            <person name="Inagaki F."/>
            <person name="Takami H."/>
        </authorList>
    </citation>
    <scope>NUCLEOTIDE SEQUENCE</scope>
    <source>
        <strain evidence="7">Expedition CK06-06</strain>
    </source>
</reference>
<evidence type="ECO:0000313" key="7">
    <source>
        <dbReference type="EMBL" id="GAH27138.1"/>
    </source>
</evidence>
<evidence type="ECO:0000256" key="1">
    <source>
        <dbReference type="ARBA" id="ARBA00022670"/>
    </source>
</evidence>
<protein>
    <recommendedName>
        <fullName evidence="6">JAB domain-containing protein</fullName>
    </recommendedName>
</protein>
<sequence>MDKEICYIILGKRNSWLAYFTHGRLVKKITGESASVEFDWQWSLNREEKKGDILGFWHTHPDGSLKPSTRDRKTMQAWVNCFGKSLLCVIQNASRETAYLVFSVKHKEWKSIWVKRPFAYKIFKRFGVYT</sequence>
<comment type="caution">
    <text evidence="7">The sequence shown here is derived from an EMBL/GenBank/DDBJ whole genome shotgun (WGS) entry which is preliminary data.</text>
</comment>
<name>X1G287_9ZZZZ</name>
<proteinExistence type="predicted"/>
<keyword evidence="2" id="KW-0479">Metal-binding</keyword>
<keyword evidence="1" id="KW-0645">Protease</keyword>
<dbReference type="AlphaFoldDB" id="X1G287"/>
<dbReference type="InterPro" id="IPR028090">
    <property type="entry name" value="JAB_dom_prok"/>
</dbReference>
<keyword evidence="3" id="KW-0378">Hydrolase</keyword>
<dbReference type="Pfam" id="PF14464">
    <property type="entry name" value="Prok-JAB"/>
    <property type="match status" value="1"/>
</dbReference>
<evidence type="ECO:0000256" key="3">
    <source>
        <dbReference type="ARBA" id="ARBA00022801"/>
    </source>
</evidence>
<dbReference type="Gene3D" id="3.40.140.10">
    <property type="entry name" value="Cytidine Deaminase, domain 2"/>
    <property type="match status" value="1"/>
</dbReference>
<evidence type="ECO:0000259" key="6">
    <source>
        <dbReference type="Pfam" id="PF14464"/>
    </source>
</evidence>
<organism evidence="7">
    <name type="scientific">marine sediment metagenome</name>
    <dbReference type="NCBI Taxonomy" id="412755"/>
    <lineage>
        <taxon>unclassified sequences</taxon>
        <taxon>metagenomes</taxon>
        <taxon>ecological metagenomes</taxon>
    </lineage>
</organism>
<dbReference type="EMBL" id="BARU01003761">
    <property type="protein sequence ID" value="GAH27138.1"/>
    <property type="molecule type" value="Genomic_DNA"/>
</dbReference>
<dbReference type="GO" id="GO:0006508">
    <property type="term" value="P:proteolysis"/>
    <property type="evidence" value="ECO:0007669"/>
    <property type="project" value="UniProtKB-KW"/>
</dbReference>
<dbReference type="GO" id="GO:0008237">
    <property type="term" value="F:metallopeptidase activity"/>
    <property type="evidence" value="ECO:0007669"/>
    <property type="project" value="UniProtKB-KW"/>
</dbReference>
<keyword evidence="5" id="KW-0482">Metalloprotease</keyword>
<gene>
    <name evidence="7" type="ORF">S03H2_07935</name>
</gene>
<dbReference type="SUPFAM" id="SSF102712">
    <property type="entry name" value="JAB1/MPN domain"/>
    <property type="match status" value="1"/>
</dbReference>
<evidence type="ECO:0000256" key="5">
    <source>
        <dbReference type="ARBA" id="ARBA00023049"/>
    </source>
</evidence>
<evidence type="ECO:0000256" key="2">
    <source>
        <dbReference type="ARBA" id="ARBA00022723"/>
    </source>
</evidence>
<dbReference type="GO" id="GO:0046872">
    <property type="term" value="F:metal ion binding"/>
    <property type="evidence" value="ECO:0007669"/>
    <property type="project" value="UniProtKB-KW"/>
</dbReference>
<feature type="domain" description="JAB" evidence="6">
    <location>
        <begin position="3"/>
        <end position="97"/>
    </location>
</feature>